<dbReference type="EMBL" id="VDEP01000106">
    <property type="protein sequence ID" value="KAA1130728.1"/>
    <property type="molecule type" value="Genomic_DNA"/>
</dbReference>
<protein>
    <submittedName>
        <fullName evidence="1">Uncharacterized protein</fullName>
    </submittedName>
</protein>
<reference evidence="1 2" key="1">
    <citation type="submission" date="2019-05" db="EMBL/GenBank/DDBJ databases">
        <title>Emergence of the Ug99 lineage of the wheat stem rust pathogen through somatic hybridization.</title>
        <authorList>
            <person name="Li F."/>
            <person name="Upadhyaya N.M."/>
            <person name="Sperschneider J."/>
            <person name="Matny O."/>
            <person name="Nguyen-Phuc H."/>
            <person name="Mago R."/>
            <person name="Raley C."/>
            <person name="Miller M.E."/>
            <person name="Silverstein K.A.T."/>
            <person name="Henningsen E."/>
            <person name="Hirsch C.D."/>
            <person name="Visser B."/>
            <person name="Pretorius Z.A."/>
            <person name="Steffenson B.J."/>
            <person name="Schwessinger B."/>
            <person name="Dodds P.N."/>
            <person name="Figueroa M."/>
        </authorList>
    </citation>
    <scope>NUCLEOTIDE SEQUENCE [LARGE SCALE GENOMIC DNA]</scope>
    <source>
        <strain evidence="1 2">Ug99</strain>
    </source>
</reference>
<dbReference type="Proteomes" id="UP000325313">
    <property type="component" value="Unassembled WGS sequence"/>
</dbReference>
<evidence type="ECO:0000313" key="1">
    <source>
        <dbReference type="EMBL" id="KAA1130728.1"/>
    </source>
</evidence>
<comment type="caution">
    <text evidence="1">The sequence shown here is derived from an EMBL/GenBank/DDBJ whole genome shotgun (WGS) entry which is preliminary data.</text>
</comment>
<dbReference type="AlphaFoldDB" id="A0A5B0RZ81"/>
<accession>A0A5B0RZ81</accession>
<name>A0A5B0RZ81_PUCGR</name>
<sequence length="136" mass="15417">MKLYPFKAVKKGDKPVLQVKFKGGQNRPLKYAALTFPTWTSTDRMFIEVFHAIAINHLKKIGLYDTEAMAKTWPSLTFDRFGAIALLRDLGILPAWQSVGLKTQISPRGFPINSTVRNLQPKPLFPLFHLLHPCPT</sequence>
<evidence type="ECO:0000313" key="2">
    <source>
        <dbReference type="Proteomes" id="UP000325313"/>
    </source>
</evidence>
<proteinExistence type="predicted"/>
<organism evidence="1 2">
    <name type="scientific">Puccinia graminis f. sp. tritici</name>
    <dbReference type="NCBI Taxonomy" id="56615"/>
    <lineage>
        <taxon>Eukaryota</taxon>
        <taxon>Fungi</taxon>
        <taxon>Dikarya</taxon>
        <taxon>Basidiomycota</taxon>
        <taxon>Pucciniomycotina</taxon>
        <taxon>Pucciniomycetes</taxon>
        <taxon>Pucciniales</taxon>
        <taxon>Pucciniaceae</taxon>
        <taxon>Puccinia</taxon>
    </lineage>
</organism>
<gene>
    <name evidence="1" type="ORF">PGTUg99_006991</name>
</gene>